<sequence>MSETQATEEIGYHELKNPVDLFSCTINASLSQTMEKIMGNDLFHTILSLVGDKDIVFSEWKDIQSYKERKIDYNKVYSVPVIGDYLYKASEIHRLFKVDNKEILEIISDLGKTPYASDFTPYVQLIFEPKDNSTIYSAKFEMVWKNEPFLIKGIITSKTTDAFKDFYIKFGDQLQKEFQPENCVDTAMND</sequence>
<gene>
    <name evidence="4" type="ORF">M9Y10_018868</name>
</gene>
<evidence type="ECO:0000313" key="4">
    <source>
        <dbReference type="EMBL" id="KAK8847836.1"/>
    </source>
</evidence>
<keyword evidence="2" id="KW-0472">Membrane</keyword>
<name>A0ABR2HHZ0_9EUKA</name>
<dbReference type="EMBL" id="JAPFFF010000027">
    <property type="protein sequence ID" value="KAK8847836.1"/>
    <property type="molecule type" value="Genomic_DNA"/>
</dbReference>
<dbReference type="Proteomes" id="UP001470230">
    <property type="component" value="Unassembled WGS sequence"/>
</dbReference>
<evidence type="ECO:0000313" key="5">
    <source>
        <dbReference type="Proteomes" id="UP001470230"/>
    </source>
</evidence>
<accession>A0ABR2HHZ0</accession>
<organism evidence="4 5">
    <name type="scientific">Tritrichomonas musculus</name>
    <dbReference type="NCBI Taxonomy" id="1915356"/>
    <lineage>
        <taxon>Eukaryota</taxon>
        <taxon>Metamonada</taxon>
        <taxon>Parabasalia</taxon>
        <taxon>Tritrichomonadida</taxon>
        <taxon>Tritrichomonadidae</taxon>
        <taxon>Tritrichomonas</taxon>
    </lineage>
</organism>
<evidence type="ECO:0000259" key="3">
    <source>
        <dbReference type="PROSITE" id="PS51778"/>
    </source>
</evidence>
<evidence type="ECO:0000256" key="1">
    <source>
        <dbReference type="ARBA" id="ARBA00004370"/>
    </source>
</evidence>
<dbReference type="PROSITE" id="PS51778">
    <property type="entry name" value="VAST"/>
    <property type="match status" value="1"/>
</dbReference>
<proteinExistence type="predicted"/>
<dbReference type="InterPro" id="IPR031968">
    <property type="entry name" value="VASt"/>
</dbReference>
<keyword evidence="5" id="KW-1185">Reference proteome</keyword>
<comment type="caution">
    <text evidence="4">The sequence shown here is derived from an EMBL/GenBank/DDBJ whole genome shotgun (WGS) entry which is preliminary data.</text>
</comment>
<comment type="subcellular location">
    <subcellularLocation>
        <location evidence="1">Membrane</location>
    </subcellularLocation>
</comment>
<feature type="domain" description="VASt" evidence="3">
    <location>
        <begin position="17"/>
        <end position="182"/>
    </location>
</feature>
<protein>
    <recommendedName>
        <fullName evidence="3">VASt domain-containing protein</fullName>
    </recommendedName>
</protein>
<evidence type="ECO:0000256" key="2">
    <source>
        <dbReference type="ARBA" id="ARBA00023136"/>
    </source>
</evidence>
<reference evidence="4 5" key="1">
    <citation type="submission" date="2024-04" db="EMBL/GenBank/DDBJ databases">
        <title>Tritrichomonas musculus Genome.</title>
        <authorList>
            <person name="Alves-Ferreira E."/>
            <person name="Grigg M."/>
            <person name="Lorenzi H."/>
            <person name="Galac M."/>
        </authorList>
    </citation>
    <scope>NUCLEOTIDE SEQUENCE [LARGE SCALE GENOMIC DNA]</scope>
    <source>
        <strain evidence="4 5">EAF2021</strain>
    </source>
</reference>